<comment type="cofactor">
    <cofactor evidence="2">
        <name>Zn(2+)</name>
        <dbReference type="ChEBI" id="CHEBI:29105"/>
    </cofactor>
</comment>
<dbReference type="AlphaFoldDB" id="A0A060XJ44"/>
<organism evidence="15 16">
    <name type="scientific">Oncorhynchus mykiss</name>
    <name type="common">Rainbow trout</name>
    <name type="synonym">Salmo gairdneri</name>
    <dbReference type="NCBI Taxonomy" id="8022"/>
    <lineage>
        <taxon>Eukaryota</taxon>
        <taxon>Metazoa</taxon>
        <taxon>Chordata</taxon>
        <taxon>Craniata</taxon>
        <taxon>Vertebrata</taxon>
        <taxon>Euteleostomi</taxon>
        <taxon>Actinopterygii</taxon>
        <taxon>Neopterygii</taxon>
        <taxon>Teleostei</taxon>
        <taxon>Protacanthopterygii</taxon>
        <taxon>Salmoniformes</taxon>
        <taxon>Salmonidae</taxon>
        <taxon>Salmoninae</taxon>
        <taxon>Oncorhynchus</taxon>
    </lineage>
</organism>
<keyword evidence="13" id="KW-1015">Disulfide bond</keyword>
<dbReference type="GO" id="GO:0046872">
    <property type="term" value="F:metal ion binding"/>
    <property type="evidence" value="ECO:0007669"/>
    <property type="project" value="UniProtKB-KW"/>
</dbReference>
<sequence length="127" mass="14808">MVFIFSGIRMWALNGYNLVEGYPKYIFKLGLPKTVRTVDAAVYIPVTGKTLLFSEEDYWSYNEKTNTMDSGFPRSIEMDFSGMAEEVDAAVYQYGYLHFFHEHTQFEYSYSARKVIQIVRTNSFLNC</sequence>
<dbReference type="InterPro" id="IPR000585">
    <property type="entry name" value="Hemopexin-like_dom"/>
</dbReference>
<keyword evidence="9" id="KW-0862">Zinc</keyword>
<evidence type="ECO:0000256" key="6">
    <source>
        <dbReference type="ARBA" id="ARBA00022729"/>
    </source>
</evidence>
<evidence type="ECO:0000313" key="15">
    <source>
        <dbReference type="EMBL" id="CDQ79496.1"/>
    </source>
</evidence>
<comment type="similarity">
    <text evidence="3">Belongs to the peptidase M10A family.</text>
</comment>
<dbReference type="FunFam" id="2.110.10.10:FF:000002">
    <property type="entry name" value="Matrix metallopeptidase 3"/>
    <property type="match status" value="1"/>
</dbReference>
<reference evidence="15" key="1">
    <citation type="journal article" date="2014" name="Nat. Commun.">
        <title>The rainbow trout genome provides novel insights into evolution after whole-genome duplication in vertebrates.</title>
        <authorList>
            <person name="Berthelot C."/>
            <person name="Brunet F."/>
            <person name="Chalopin D."/>
            <person name="Juanchich A."/>
            <person name="Bernard M."/>
            <person name="Noel B."/>
            <person name="Bento P."/>
            <person name="Da Silva C."/>
            <person name="Labadie K."/>
            <person name="Alberti A."/>
            <person name="Aury J.M."/>
            <person name="Louis A."/>
            <person name="Dehais P."/>
            <person name="Bardou P."/>
            <person name="Montfort J."/>
            <person name="Klopp C."/>
            <person name="Cabau C."/>
            <person name="Gaspin C."/>
            <person name="Thorgaard G.H."/>
            <person name="Boussaha M."/>
            <person name="Quillet E."/>
            <person name="Guyomard R."/>
            <person name="Galiana D."/>
            <person name="Bobe J."/>
            <person name="Volff J.N."/>
            <person name="Genet C."/>
            <person name="Wincker P."/>
            <person name="Jaillon O."/>
            <person name="Roest Crollius H."/>
            <person name="Guiguen Y."/>
        </authorList>
    </citation>
    <scope>NUCLEOTIDE SEQUENCE [LARGE SCALE GENOMIC DNA]</scope>
</reference>
<accession>A0A060XJ44</accession>
<reference evidence="15" key="2">
    <citation type="submission" date="2014-03" db="EMBL/GenBank/DDBJ databases">
        <authorList>
            <person name="Genoscope - CEA"/>
        </authorList>
    </citation>
    <scope>NUCLEOTIDE SEQUENCE</scope>
</reference>
<dbReference type="SUPFAM" id="SSF50923">
    <property type="entry name" value="Hemopexin-like domain"/>
    <property type="match status" value="1"/>
</dbReference>
<dbReference type="GO" id="GO:0006508">
    <property type="term" value="P:proteolysis"/>
    <property type="evidence" value="ECO:0007669"/>
    <property type="project" value="UniProtKB-KW"/>
</dbReference>
<name>A0A060XJ44_ONCMY</name>
<evidence type="ECO:0000256" key="11">
    <source>
        <dbReference type="ARBA" id="ARBA00023049"/>
    </source>
</evidence>
<dbReference type="Proteomes" id="UP000193380">
    <property type="component" value="Unassembled WGS sequence"/>
</dbReference>
<evidence type="ECO:0000256" key="4">
    <source>
        <dbReference type="ARBA" id="ARBA00022670"/>
    </source>
</evidence>
<gene>
    <name evidence="15" type="ORF">GSONMT00021665001</name>
</gene>
<dbReference type="PROSITE" id="PS51642">
    <property type="entry name" value="HEMOPEXIN_2"/>
    <property type="match status" value="1"/>
</dbReference>
<evidence type="ECO:0000256" key="3">
    <source>
        <dbReference type="ARBA" id="ARBA00010370"/>
    </source>
</evidence>
<dbReference type="STRING" id="8022.A0A060XJ44"/>
<dbReference type="PaxDb" id="8022-A0A060XJ44"/>
<evidence type="ECO:0000256" key="2">
    <source>
        <dbReference type="ARBA" id="ARBA00001947"/>
    </source>
</evidence>
<evidence type="ECO:0000256" key="7">
    <source>
        <dbReference type="ARBA" id="ARBA00022737"/>
    </source>
</evidence>
<keyword evidence="8" id="KW-0378">Hydrolase</keyword>
<feature type="repeat" description="Hemopexin" evidence="14">
    <location>
        <begin position="35"/>
        <end position="83"/>
    </location>
</feature>
<keyword evidence="5" id="KW-0479">Metal-binding</keyword>
<dbReference type="GO" id="GO:0008237">
    <property type="term" value="F:metallopeptidase activity"/>
    <property type="evidence" value="ECO:0007669"/>
    <property type="project" value="UniProtKB-KW"/>
</dbReference>
<evidence type="ECO:0000256" key="13">
    <source>
        <dbReference type="ARBA" id="ARBA00023157"/>
    </source>
</evidence>
<evidence type="ECO:0000256" key="14">
    <source>
        <dbReference type="PROSITE-ProRule" id="PRU01011"/>
    </source>
</evidence>
<dbReference type="Gene3D" id="2.110.10.10">
    <property type="entry name" value="Hemopexin-like domain"/>
    <property type="match status" value="1"/>
</dbReference>
<evidence type="ECO:0000256" key="5">
    <source>
        <dbReference type="ARBA" id="ARBA00022723"/>
    </source>
</evidence>
<dbReference type="SMART" id="SM00120">
    <property type="entry name" value="HX"/>
    <property type="match status" value="2"/>
</dbReference>
<evidence type="ECO:0000256" key="10">
    <source>
        <dbReference type="ARBA" id="ARBA00022837"/>
    </source>
</evidence>
<proteinExistence type="inferred from homology"/>
<dbReference type="InterPro" id="IPR036375">
    <property type="entry name" value="Hemopexin-like_dom_sf"/>
</dbReference>
<evidence type="ECO:0000256" key="12">
    <source>
        <dbReference type="ARBA" id="ARBA00023145"/>
    </source>
</evidence>
<evidence type="ECO:0000256" key="9">
    <source>
        <dbReference type="ARBA" id="ARBA00022833"/>
    </source>
</evidence>
<dbReference type="InterPro" id="IPR018487">
    <property type="entry name" value="Hemopexin-like_repeat"/>
</dbReference>
<keyword evidence="10" id="KW-0106">Calcium</keyword>
<keyword evidence="11" id="KW-0482">Metalloprotease</keyword>
<keyword evidence="6" id="KW-0732">Signal</keyword>
<keyword evidence="4" id="KW-0645">Protease</keyword>
<evidence type="ECO:0000256" key="1">
    <source>
        <dbReference type="ARBA" id="ARBA00001913"/>
    </source>
</evidence>
<evidence type="ECO:0000313" key="16">
    <source>
        <dbReference type="Proteomes" id="UP000193380"/>
    </source>
</evidence>
<dbReference type="Pfam" id="PF00045">
    <property type="entry name" value="Hemopexin"/>
    <property type="match status" value="1"/>
</dbReference>
<dbReference type="EMBL" id="FR905462">
    <property type="protein sequence ID" value="CDQ79496.1"/>
    <property type="molecule type" value="Genomic_DNA"/>
</dbReference>
<evidence type="ECO:0000256" key="8">
    <source>
        <dbReference type="ARBA" id="ARBA00022801"/>
    </source>
</evidence>
<keyword evidence="12" id="KW-0865">Zymogen</keyword>
<keyword evidence="7" id="KW-0677">Repeat</keyword>
<dbReference type="CDD" id="cd00094">
    <property type="entry name" value="HX"/>
    <property type="match status" value="1"/>
</dbReference>
<protein>
    <submittedName>
        <fullName evidence="15">Uncharacterized protein</fullName>
    </submittedName>
</protein>
<comment type="cofactor">
    <cofactor evidence="1">
        <name>Ca(2+)</name>
        <dbReference type="ChEBI" id="CHEBI:29108"/>
    </cofactor>
</comment>